<gene>
    <name evidence="2" type="ORF">TVAG_364910</name>
</gene>
<dbReference type="EMBL" id="DS114026">
    <property type="protein sequence ID" value="EAX91564.1"/>
    <property type="molecule type" value="Genomic_DNA"/>
</dbReference>
<accession>A2FU42</accession>
<reference evidence="2" key="1">
    <citation type="submission" date="2006-10" db="EMBL/GenBank/DDBJ databases">
        <authorList>
            <person name="Amadeo P."/>
            <person name="Zhao Q."/>
            <person name="Wortman J."/>
            <person name="Fraser-Liggett C."/>
            <person name="Carlton J."/>
        </authorList>
    </citation>
    <scope>NUCLEOTIDE SEQUENCE</scope>
    <source>
        <strain evidence="2">G3</strain>
    </source>
</reference>
<protein>
    <recommendedName>
        <fullName evidence="1">VPS9 domain-containing protein</fullName>
    </recommendedName>
</protein>
<evidence type="ECO:0000259" key="1">
    <source>
        <dbReference type="PROSITE" id="PS51205"/>
    </source>
</evidence>
<dbReference type="InterPro" id="IPR037191">
    <property type="entry name" value="VPS9_dom_sf"/>
</dbReference>
<dbReference type="VEuPathDB" id="TrichDB:TVAG_364910"/>
<sequence length="731" mass="84535">METFDQLALAEMQKNLKYANTYSESYVQQMKELDEKKTQIKNDLIFNSKKYFYYHNFSVSASAFGTTSDGDFFANIKNWEIRNQYLTSVQKNCLVIIIRFFLKNATSFANSILLCITEFPEYLERIIFSTIPSIFCSLAYSQCIQEYVELIIELCDFDVSIGSYLARPLFIIPCFANFIKMIIREGDYPPSEFKNAFQADLFVDKMYKNWTAMRNECPCFLKQIISKLKSEIYACTFIEKAFFEQLCDSPRSFVPIQLHSNTKQSFQHVREAFQRRCPSFIDLIMKTPNPAEIVPVITGLTHRTVLFLHEDIEMLLFLAKIAKNNNDMQFDISLSENIKVSSPSDLFCFELIINPNQVQKEEKIPDKIPLFKCLSDLLTKIPEVPPLSPDLTISCLLDTINKTSSPSNQLETGLMIDLISDSYKSEINEVKILNFIEFLSEKSSNFKTQMKEMTKKITSEKEFVEMISYYKSKANKFISEKENAIMAIFIQLWSESTNYKSTITPQLLQQLCSSPEQFSEYFKQTEQKCLEFCQSKGVKGDVSEPLHNEIMTNIPLETFLKYSPDHSHEDNDILEILNSKGFSMNVFQGINEQQTKKTLKKMRNIIENPDFLDQATKFFRQFLETPLPTQKLRSIHKSFRKVGYIAAFEIEEVGEDDILPLRLFMTSIVKPAKLISNINYIQHFLKVTGDEAPNSKLKTLWSNKETLDLIVLPESLMNANTSEDIDSFSSN</sequence>
<name>A2FU42_TRIV3</name>
<evidence type="ECO:0000313" key="2">
    <source>
        <dbReference type="EMBL" id="EAX91564.1"/>
    </source>
</evidence>
<feature type="domain" description="VPS9" evidence="1">
    <location>
        <begin position="567"/>
        <end position="731"/>
    </location>
</feature>
<evidence type="ECO:0000313" key="3">
    <source>
        <dbReference type="Proteomes" id="UP000001542"/>
    </source>
</evidence>
<dbReference type="VEuPathDB" id="TrichDB:TVAGG3_0711810"/>
<dbReference type="InterPro" id="IPR003123">
    <property type="entry name" value="VPS9"/>
</dbReference>
<organism evidence="2 3">
    <name type="scientific">Trichomonas vaginalis (strain ATCC PRA-98 / G3)</name>
    <dbReference type="NCBI Taxonomy" id="412133"/>
    <lineage>
        <taxon>Eukaryota</taxon>
        <taxon>Metamonada</taxon>
        <taxon>Parabasalia</taxon>
        <taxon>Trichomonadida</taxon>
        <taxon>Trichomonadidae</taxon>
        <taxon>Trichomonas</taxon>
    </lineage>
</organism>
<dbReference type="Proteomes" id="UP000001542">
    <property type="component" value="Unassembled WGS sequence"/>
</dbReference>
<reference evidence="2" key="2">
    <citation type="journal article" date="2007" name="Science">
        <title>Draft genome sequence of the sexually transmitted pathogen Trichomonas vaginalis.</title>
        <authorList>
            <person name="Carlton J.M."/>
            <person name="Hirt R.P."/>
            <person name="Silva J.C."/>
            <person name="Delcher A.L."/>
            <person name="Schatz M."/>
            <person name="Zhao Q."/>
            <person name="Wortman J.R."/>
            <person name="Bidwell S.L."/>
            <person name="Alsmark U.C.M."/>
            <person name="Besteiro S."/>
            <person name="Sicheritz-Ponten T."/>
            <person name="Noel C.J."/>
            <person name="Dacks J.B."/>
            <person name="Foster P.G."/>
            <person name="Simillion C."/>
            <person name="Van de Peer Y."/>
            <person name="Miranda-Saavedra D."/>
            <person name="Barton G.J."/>
            <person name="Westrop G.D."/>
            <person name="Mueller S."/>
            <person name="Dessi D."/>
            <person name="Fiori P.L."/>
            <person name="Ren Q."/>
            <person name="Paulsen I."/>
            <person name="Zhang H."/>
            <person name="Bastida-Corcuera F.D."/>
            <person name="Simoes-Barbosa A."/>
            <person name="Brown M.T."/>
            <person name="Hayes R.D."/>
            <person name="Mukherjee M."/>
            <person name="Okumura C.Y."/>
            <person name="Schneider R."/>
            <person name="Smith A.J."/>
            <person name="Vanacova S."/>
            <person name="Villalvazo M."/>
            <person name="Haas B.J."/>
            <person name="Pertea M."/>
            <person name="Feldblyum T.V."/>
            <person name="Utterback T.R."/>
            <person name="Shu C.L."/>
            <person name="Osoegawa K."/>
            <person name="de Jong P.J."/>
            <person name="Hrdy I."/>
            <person name="Horvathova L."/>
            <person name="Zubacova Z."/>
            <person name="Dolezal P."/>
            <person name="Malik S.B."/>
            <person name="Logsdon J.M. Jr."/>
            <person name="Henze K."/>
            <person name="Gupta A."/>
            <person name="Wang C.C."/>
            <person name="Dunne R.L."/>
            <person name="Upcroft J.A."/>
            <person name="Upcroft P."/>
            <person name="White O."/>
            <person name="Salzberg S.L."/>
            <person name="Tang P."/>
            <person name="Chiu C.-H."/>
            <person name="Lee Y.-S."/>
            <person name="Embley T.M."/>
            <person name="Coombs G.H."/>
            <person name="Mottram J.C."/>
            <person name="Tachezy J."/>
            <person name="Fraser-Liggett C.M."/>
            <person name="Johnson P.J."/>
        </authorList>
    </citation>
    <scope>NUCLEOTIDE SEQUENCE [LARGE SCALE GENOMIC DNA]</scope>
    <source>
        <strain evidence="2">G3</strain>
    </source>
</reference>
<dbReference type="PROSITE" id="PS51205">
    <property type="entry name" value="VPS9"/>
    <property type="match status" value="1"/>
</dbReference>
<dbReference type="Gene3D" id="1.20.1050.80">
    <property type="entry name" value="VPS9 domain"/>
    <property type="match status" value="1"/>
</dbReference>
<dbReference type="AlphaFoldDB" id="A2FU42"/>
<dbReference type="Pfam" id="PF02204">
    <property type="entry name" value="VPS9"/>
    <property type="match status" value="1"/>
</dbReference>
<dbReference type="InParanoid" id="A2FU42"/>
<dbReference type="OrthoDB" id="10602197at2759"/>
<proteinExistence type="predicted"/>
<keyword evidence="3" id="KW-1185">Reference proteome</keyword>
<dbReference type="SUPFAM" id="SSF109993">
    <property type="entry name" value="VPS9 domain"/>
    <property type="match status" value="1"/>
</dbReference>